<sequence length="536" mass="61228">MKERESEFLKWFLIFLFLAFLINIGVLVLIHEEPRRGIITFEMLKSQNFLQPTVLGEPYYKKPPLHNWILAFFSLILGGVKEISLRLPSSIAVILTSLVIFITGRKLVGKKGALAGALIYPTFFIVLIGYGTKCEPDTLFTLLVSTASLLWLYFMEGERKLLAWTLGYTFTALALLTKGLPGIQFFLVTVISYGIVTGKWRELLSRENLFGALVGLSPFILWLLAVKSDVAVKTLFSEVISRAPRKVPLIKAVKNYLSFPLRLVSATVPWSLVLLYYGYKRKLKLNLGKAEKVLITAFLIDSLIYWLFPGSRLRYLMPALPLLSIVIGALLREVQILHKRAKEVLRFTAEVVVLVGIVGGVIASKNPSLTLKETLIFILFLYGVYFFLAPRLNITRVVFLWAVLMLIFRGFYSSYFLPIAQNKYPPVREVAEEVVNDSKGFKLYTKTKYLQLDFYVERGRNEILKFTENPPADSLFITQRKEGNVLKEYRLGKHTFYLSSYSIRELPTKRQSGEELQKQNPEKRNRSKEKSESLQG</sequence>
<evidence type="ECO:0000256" key="9">
    <source>
        <dbReference type="SAM" id="Phobius"/>
    </source>
</evidence>
<name>A0A420W6G7_9BACT</name>
<feature type="transmembrane region" description="Helical" evidence="9">
    <location>
        <begin position="83"/>
        <end position="102"/>
    </location>
</feature>
<keyword evidence="6 9" id="KW-1133">Transmembrane helix</keyword>
<dbReference type="GO" id="GO:0010041">
    <property type="term" value="P:response to iron(III) ion"/>
    <property type="evidence" value="ECO:0007669"/>
    <property type="project" value="TreeGrafter"/>
</dbReference>
<dbReference type="AlphaFoldDB" id="A0A420W6G7"/>
<keyword evidence="5 9" id="KW-0812">Transmembrane</keyword>
<evidence type="ECO:0000259" key="10">
    <source>
        <dbReference type="Pfam" id="PF13231"/>
    </source>
</evidence>
<evidence type="ECO:0000256" key="6">
    <source>
        <dbReference type="ARBA" id="ARBA00022989"/>
    </source>
</evidence>
<evidence type="ECO:0000256" key="5">
    <source>
        <dbReference type="ARBA" id="ARBA00022692"/>
    </source>
</evidence>
<feature type="domain" description="Glycosyltransferase RgtA/B/C/D-like" evidence="10">
    <location>
        <begin position="61"/>
        <end position="222"/>
    </location>
</feature>
<dbReference type="GO" id="GO:0009103">
    <property type="term" value="P:lipopolysaccharide biosynthetic process"/>
    <property type="evidence" value="ECO:0007669"/>
    <property type="project" value="UniProtKB-ARBA"/>
</dbReference>
<accession>A0A420W6G7</accession>
<feature type="transmembrane region" description="Helical" evidence="9">
    <location>
        <begin position="314"/>
        <end position="332"/>
    </location>
</feature>
<feature type="transmembrane region" description="Helical" evidence="9">
    <location>
        <begin position="344"/>
        <end position="363"/>
    </location>
</feature>
<evidence type="ECO:0000256" key="4">
    <source>
        <dbReference type="ARBA" id="ARBA00022679"/>
    </source>
</evidence>
<keyword evidence="2" id="KW-1003">Cell membrane</keyword>
<keyword evidence="12" id="KW-1185">Reference proteome</keyword>
<keyword evidence="4 11" id="KW-0808">Transferase</keyword>
<feature type="transmembrane region" description="Helical" evidence="9">
    <location>
        <begin position="12"/>
        <end position="31"/>
    </location>
</feature>
<feature type="transmembrane region" description="Helical" evidence="9">
    <location>
        <begin position="183"/>
        <end position="200"/>
    </location>
</feature>
<dbReference type="Proteomes" id="UP000280881">
    <property type="component" value="Unassembled WGS sequence"/>
</dbReference>
<feature type="transmembrane region" description="Helical" evidence="9">
    <location>
        <begin position="138"/>
        <end position="154"/>
    </location>
</feature>
<dbReference type="PANTHER" id="PTHR33908">
    <property type="entry name" value="MANNOSYLTRANSFERASE YKCB-RELATED"/>
    <property type="match status" value="1"/>
</dbReference>
<evidence type="ECO:0000256" key="2">
    <source>
        <dbReference type="ARBA" id="ARBA00022475"/>
    </source>
</evidence>
<feature type="transmembrane region" description="Helical" evidence="9">
    <location>
        <begin position="291"/>
        <end position="308"/>
    </location>
</feature>
<evidence type="ECO:0000313" key="12">
    <source>
        <dbReference type="Proteomes" id="UP000280881"/>
    </source>
</evidence>
<dbReference type="GO" id="GO:0016763">
    <property type="term" value="F:pentosyltransferase activity"/>
    <property type="evidence" value="ECO:0007669"/>
    <property type="project" value="TreeGrafter"/>
</dbReference>
<feature type="transmembrane region" description="Helical" evidence="9">
    <location>
        <begin position="369"/>
        <end position="388"/>
    </location>
</feature>
<dbReference type="PANTHER" id="PTHR33908:SF3">
    <property type="entry name" value="UNDECAPRENYL PHOSPHATE-ALPHA-4-AMINO-4-DEOXY-L-ARABINOSE ARABINOSYL TRANSFERASE"/>
    <property type="match status" value="1"/>
</dbReference>
<evidence type="ECO:0000256" key="3">
    <source>
        <dbReference type="ARBA" id="ARBA00022676"/>
    </source>
</evidence>
<dbReference type="Pfam" id="PF13231">
    <property type="entry name" value="PMT_2"/>
    <property type="match status" value="1"/>
</dbReference>
<dbReference type="EMBL" id="RBIE01000002">
    <property type="protein sequence ID" value="RKQ61666.1"/>
    <property type="molecule type" value="Genomic_DNA"/>
</dbReference>
<feature type="region of interest" description="Disordered" evidence="8">
    <location>
        <begin position="508"/>
        <end position="536"/>
    </location>
</feature>
<evidence type="ECO:0000256" key="1">
    <source>
        <dbReference type="ARBA" id="ARBA00004651"/>
    </source>
</evidence>
<keyword evidence="3" id="KW-0328">Glycosyltransferase</keyword>
<feature type="transmembrane region" description="Helical" evidence="9">
    <location>
        <begin position="259"/>
        <end position="279"/>
    </location>
</feature>
<dbReference type="GO" id="GO:0005886">
    <property type="term" value="C:plasma membrane"/>
    <property type="evidence" value="ECO:0007669"/>
    <property type="project" value="UniProtKB-SubCell"/>
</dbReference>
<dbReference type="InterPro" id="IPR038731">
    <property type="entry name" value="RgtA/B/C-like"/>
</dbReference>
<protein>
    <submittedName>
        <fullName evidence="11">4-amino-4-deoxy-L-arabinose transferase-like glycosyltransferase</fullName>
    </submittedName>
</protein>
<comment type="subcellular location">
    <subcellularLocation>
        <location evidence="1">Cell membrane</location>
        <topology evidence="1">Multi-pass membrane protein</topology>
    </subcellularLocation>
</comment>
<gene>
    <name evidence="11" type="ORF">C7457_1107</name>
</gene>
<reference evidence="11 12" key="1">
    <citation type="submission" date="2018-10" db="EMBL/GenBank/DDBJ databases">
        <title>Genomic Encyclopedia of Type Strains, Phase IV (KMG-IV): sequencing the most valuable type-strain genomes for metagenomic binning, comparative biology and taxonomic classification.</title>
        <authorList>
            <person name="Goeker M."/>
        </authorList>
    </citation>
    <scope>NUCLEOTIDE SEQUENCE [LARGE SCALE GENOMIC DNA]</scope>
    <source>
        <strain evidence="11 12">DSM 15521</strain>
    </source>
</reference>
<feature type="transmembrane region" description="Helical" evidence="9">
    <location>
        <begin position="114"/>
        <end position="132"/>
    </location>
</feature>
<evidence type="ECO:0000313" key="11">
    <source>
        <dbReference type="EMBL" id="RKQ61666.1"/>
    </source>
</evidence>
<feature type="transmembrane region" description="Helical" evidence="9">
    <location>
        <begin position="397"/>
        <end position="417"/>
    </location>
</feature>
<dbReference type="OrthoDB" id="9775035at2"/>
<evidence type="ECO:0000256" key="8">
    <source>
        <dbReference type="SAM" id="MobiDB-lite"/>
    </source>
</evidence>
<evidence type="ECO:0000256" key="7">
    <source>
        <dbReference type="ARBA" id="ARBA00023136"/>
    </source>
</evidence>
<dbReference type="RefSeq" id="WP_121170885.1">
    <property type="nucleotide sequence ID" value="NZ_RBIE01000002.1"/>
</dbReference>
<proteinExistence type="predicted"/>
<organism evidence="11 12">
    <name type="scientific">Thermovibrio guaymasensis</name>
    <dbReference type="NCBI Taxonomy" id="240167"/>
    <lineage>
        <taxon>Bacteria</taxon>
        <taxon>Pseudomonadati</taxon>
        <taxon>Aquificota</taxon>
        <taxon>Aquificia</taxon>
        <taxon>Desulfurobacteriales</taxon>
        <taxon>Desulfurobacteriaceae</taxon>
        <taxon>Thermovibrio</taxon>
    </lineage>
</organism>
<keyword evidence="7 9" id="KW-0472">Membrane</keyword>
<feature type="transmembrane region" description="Helical" evidence="9">
    <location>
        <begin position="209"/>
        <end position="226"/>
    </location>
</feature>
<comment type="caution">
    <text evidence="11">The sequence shown here is derived from an EMBL/GenBank/DDBJ whole genome shotgun (WGS) entry which is preliminary data.</text>
</comment>
<dbReference type="InterPro" id="IPR050297">
    <property type="entry name" value="LipidA_mod_glycosyltrf_83"/>
</dbReference>